<proteinExistence type="predicted"/>
<feature type="signal peptide" evidence="1">
    <location>
        <begin position="1"/>
        <end position="18"/>
    </location>
</feature>
<accession>A0A5C6S765</accession>
<evidence type="ECO:0000313" key="2">
    <source>
        <dbReference type="EMBL" id="TXB70239.1"/>
    </source>
</evidence>
<name>A0A5C6S765_9BACT</name>
<evidence type="ECO:0000256" key="1">
    <source>
        <dbReference type="SAM" id="SignalP"/>
    </source>
</evidence>
<dbReference type="Proteomes" id="UP000321580">
    <property type="component" value="Unassembled WGS sequence"/>
</dbReference>
<sequence>MKRLFLLALVWAGLSACNAPGPERGSQTAEAAEVELPASDTLAAGPAAGGNAPTAPRKTIADYYRALTEPYAPRYALQQAGKEWYTVSELGDTLPVLVDAANGYLQLVDDGTGGGTIEVELALFRLASGQPMVAVSQKYYDGVGMQQELSCLRPEDGQQLDWTEHSLPVLTAYDFLQPGYEPEADIAEAALPVVVSLPRKGTTAKAEAFTGMQYVYCNDGAPEEYSAYCEVYKHLARQSIGLRWDRELGAFVVVE</sequence>
<comment type="caution">
    <text evidence="2">The sequence shown here is derived from an EMBL/GenBank/DDBJ whole genome shotgun (WGS) entry which is preliminary data.</text>
</comment>
<reference evidence="2 3" key="1">
    <citation type="submission" date="2019-08" db="EMBL/GenBank/DDBJ databases">
        <title>Genome of Phaeodactylibacter luteus.</title>
        <authorList>
            <person name="Bowman J.P."/>
        </authorList>
    </citation>
    <scope>NUCLEOTIDE SEQUENCE [LARGE SCALE GENOMIC DNA]</scope>
    <source>
        <strain evidence="2 3">KCTC 42180</strain>
    </source>
</reference>
<organism evidence="2 3">
    <name type="scientific">Phaeodactylibacter luteus</name>
    <dbReference type="NCBI Taxonomy" id="1564516"/>
    <lineage>
        <taxon>Bacteria</taxon>
        <taxon>Pseudomonadati</taxon>
        <taxon>Bacteroidota</taxon>
        <taxon>Saprospiria</taxon>
        <taxon>Saprospirales</taxon>
        <taxon>Haliscomenobacteraceae</taxon>
        <taxon>Phaeodactylibacter</taxon>
    </lineage>
</organism>
<protein>
    <recommendedName>
        <fullName evidence="4">Lipoprotein</fullName>
    </recommendedName>
</protein>
<keyword evidence="3" id="KW-1185">Reference proteome</keyword>
<dbReference type="AlphaFoldDB" id="A0A5C6S765"/>
<dbReference type="RefSeq" id="WP_147165471.1">
    <property type="nucleotide sequence ID" value="NZ_VOOR01000001.1"/>
</dbReference>
<evidence type="ECO:0000313" key="3">
    <source>
        <dbReference type="Proteomes" id="UP000321580"/>
    </source>
</evidence>
<feature type="chain" id="PRO_5022904055" description="Lipoprotein" evidence="1">
    <location>
        <begin position="19"/>
        <end position="255"/>
    </location>
</feature>
<evidence type="ECO:0008006" key="4">
    <source>
        <dbReference type="Google" id="ProtNLM"/>
    </source>
</evidence>
<gene>
    <name evidence="2" type="ORF">FRY97_00605</name>
</gene>
<keyword evidence="1" id="KW-0732">Signal</keyword>
<dbReference type="EMBL" id="VOOR01000001">
    <property type="protein sequence ID" value="TXB70239.1"/>
    <property type="molecule type" value="Genomic_DNA"/>
</dbReference>
<dbReference type="PROSITE" id="PS51257">
    <property type="entry name" value="PROKAR_LIPOPROTEIN"/>
    <property type="match status" value="1"/>
</dbReference>